<keyword evidence="4" id="KW-1185">Reference proteome</keyword>
<dbReference type="InterPro" id="IPR036641">
    <property type="entry name" value="HPT_dom_sf"/>
</dbReference>
<keyword evidence="1" id="KW-0902">Two-component regulatory system</keyword>
<dbReference type="SUPFAM" id="SSF47226">
    <property type="entry name" value="Histidine-containing phosphotransfer domain, HPT domain"/>
    <property type="match status" value="1"/>
</dbReference>
<dbReference type="InterPro" id="IPR008207">
    <property type="entry name" value="Sig_transdc_His_kin_Hpt_dom"/>
</dbReference>
<gene>
    <name evidence="3" type="ORF">ROH8110_02092</name>
</gene>
<protein>
    <submittedName>
        <fullName evidence="3">Hpt domain protein</fullName>
    </submittedName>
</protein>
<dbReference type="AlphaFoldDB" id="A0A1X6Z3X8"/>
<dbReference type="OrthoDB" id="7867809at2"/>
<dbReference type="CDD" id="cd00088">
    <property type="entry name" value="HPT"/>
    <property type="match status" value="1"/>
</dbReference>
<feature type="domain" description="HPt" evidence="2">
    <location>
        <begin position="21"/>
        <end position="91"/>
    </location>
</feature>
<dbReference type="EMBL" id="FWFU01000002">
    <property type="protein sequence ID" value="SLN39335.1"/>
    <property type="molecule type" value="Genomic_DNA"/>
</dbReference>
<evidence type="ECO:0000259" key="2">
    <source>
        <dbReference type="Pfam" id="PF01627"/>
    </source>
</evidence>
<name>A0A1X6Z3X8_9RHOB</name>
<evidence type="ECO:0000313" key="3">
    <source>
        <dbReference type="EMBL" id="SLN39335.1"/>
    </source>
</evidence>
<dbReference type="GO" id="GO:0000160">
    <property type="term" value="P:phosphorelay signal transduction system"/>
    <property type="evidence" value="ECO:0007669"/>
    <property type="project" value="UniProtKB-KW"/>
</dbReference>
<dbReference type="Pfam" id="PF01627">
    <property type="entry name" value="Hpt"/>
    <property type="match status" value="1"/>
</dbReference>
<proteinExistence type="predicted"/>
<accession>A0A1X6Z3X8</accession>
<dbReference type="Proteomes" id="UP000193207">
    <property type="component" value="Unassembled WGS sequence"/>
</dbReference>
<organism evidence="3 4">
    <name type="scientific">Roseovarius halotolerans</name>
    <dbReference type="NCBI Taxonomy" id="505353"/>
    <lineage>
        <taxon>Bacteria</taxon>
        <taxon>Pseudomonadati</taxon>
        <taxon>Pseudomonadota</taxon>
        <taxon>Alphaproteobacteria</taxon>
        <taxon>Rhodobacterales</taxon>
        <taxon>Roseobacteraceae</taxon>
        <taxon>Roseovarius</taxon>
    </lineage>
</organism>
<dbReference type="Gene3D" id="1.20.120.160">
    <property type="entry name" value="HPT domain"/>
    <property type="match status" value="1"/>
</dbReference>
<dbReference type="RefSeq" id="WP_085817662.1">
    <property type="nucleotide sequence ID" value="NZ_FWFU01000002.1"/>
</dbReference>
<evidence type="ECO:0000313" key="4">
    <source>
        <dbReference type="Proteomes" id="UP000193207"/>
    </source>
</evidence>
<evidence type="ECO:0000256" key="1">
    <source>
        <dbReference type="ARBA" id="ARBA00023012"/>
    </source>
</evidence>
<reference evidence="3 4" key="1">
    <citation type="submission" date="2017-03" db="EMBL/GenBank/DDBJ databases">
        <authorList>
            <person name="Afonso C.L."/>
            <person name="Miller P.J."/>
            <person name="Scott M.A."/>
            <person name="Spackman E."/>
            <person name="Goraichik I."/>
            <person name="Dimitrov K.M."/>
            <person name="Suarez D.L."/>
            <person name="Swayne D.E."/>
        </authorList>
    </citation>
    <scope>NUCLEOTIDE SEQUENCE [LARGE SCALE GENOMIC DNA]</scope>
    <source>
        <strain evidence="3 4">CECT 8110</strain>
    </source>
</reference>
<sequence length="111" mass="11926">MIDWNRISELQADIGADEFDEIVGLFLEEVETEIDDLRSGAARDNLEAQLHFLKGSALNLGFSDFAGLCQSGETAAAQGCADQVDLNAIVASYEQSRVVFAAGCKTPIKTV</sequence>
<dbReference type="GO" id="GO:0004672">
    <property type="term" value="F:protein kinase activity"/>
    <property type="evidence" value="ECO:0007669"/>
    <property type="project" value="UniProtKB-ARBA"/>
</dbReference>